<evidence type="ECO:0000259" key="2">
    <source>
        <dbReference type="Pfam" id="PF20167"/>
    </source>
</evidence>
<evidence type="ECO:0000313" key="3">
    <source>
        <dbReference type="EnsemblPlants" id="PGSC0003DMT400094297"/>
    </source>
</evidence>
<accession>M1DTU3</accession>
<dbReference type="Proteomes" id="UP000011115">
    <property type="component" value="Unassembled WGS sequence"/>
</dbReference>
<dbReference type="AlphaFoldDB" id="M1DTU3"/>
<reference evidence="3" key="2">
    <citation type="submission" date="2015-06" db="UniProtKB">
        <authorList>
            <consortium name="EnsemblPlants"/>
        </authorList>
    </citation>
    <scope>IDENTIFICATION</scope>
    <source>
        <strain evidence="3">DM1-3 516 R44</strain>
    </source>
</reference>
<dbReference type="GO" id="GO:0009523">
    <property type="term" value="C:photosystem II"/>
    <property type="evidence" value="ECO:0000318"/>
    <property type="project" value="GO_Central"/>
</dbReference>
<dbReference type="PANTHER" id="PTHR33180:SF31">
    <property type="entry name" value="POLYPROTEIN PROTEIN"/>
    <property type="match status" value="1"/>
</dbReference>
<feature type="domain" description="Putative plant transposon protein" evidence="2">
    <location>
        <begin position="166"/>
        <end position="310"/>
    </location>
</feature>
<feature type="region of interest" description="Disordered" evidence="1">
    <location>
        <begin position="1"/>
        <end position="49"/>
    </location>
</feature>
<dbReference type="HOGENOM" id="CLU_029307_1_0_1"/>
<keyword evidence="4" id="KW-1185">Reference proteome</keyword>
<dbReference type="Pfam" id="PF20167">
    <property type="entry name" value="Transposase_32"/>
    <property type="match status" value="1"/>
</dbReference>
<dbReference type="PaxDb" id="4113-PGSC0003DMT400094297"/>
<dbReference type="InterPro" id="IPR046796">
    <property type="entry name" value="Transposase_32_dom"/>
</dbReference>
<dbReference type="Gramene" id="PGSC0003DMT400094297">
    <property type="protein sequence ID" value="PGSC0003DMT400094297"/>
    <property type="gene ID" value="PGSC0003DMG400043868"/>
</dbReference>
<sequence length="314" mass="34734">MPTPKKAKGITLNEDAAASKGKATNLPTTGGKGKGKSRSPASSEDNSDSTDIYATHLITFESDGEHQDQQNVASKDDELIATQRVELRSKRMNDPSRIRTLQTTNSPRPVPAQAVVLAPLVQGPPSKSMNRLKTEGVRAIIEEIHLSTDGMIDMYPEIMSCLKSSNFQIFTKSLGPYIPNFVQEFYASYRTLIPQRKKQAATFKPVDDVVVQGKKVKCDSDAINAILDCPDDIDVECQHLIRAKSLDNMKKWLVPLIYDGTPKWLEAGTPIEKKDLNVAARYWFGFISSTIMQSQNESILRHAKVVVLVVSLMG</sequence>
<evidence type="ECO:0000313" key="4">
    <source>
        <dbReference type="Proteomes" id="UP000011115"/>
    </source>
</evidence>
<dbReference type="InParanoid" id="M1DTU3"/>
<protein>
    <recommendedName>
        <fullName evidence="2">Putative plant transposon protein domain-containing protein</fullName>
    </recommendedName>
</protein>
<evidence type="ECO:0000256" key="1">
    <source>
        <dbReference type="SAM" id="MobiDB-lite"/>
    </source>
</evidence>
<feature type="compositionally biased region" description="Polar residues" evidence="1">
    <location>
        <begin position="39"/>
        <end position="49"/>
    </location>
</feature>
<dbReference type="PANTHER" id="PTHR33180">
    <property type="entry name" value="PHOTOSYSTEM II CP43 REACTION CENTER PROTEIN"/>
    <property type="match status" value="1"/>
</dbReference>
<dbReference type="EnsemblPlants" id="PGSC0003DMT400094297">
    <property type="protein sequence ID" value="PGSC0003DMT400094297"/>
    <property type="gene ID" value="PGSC0003DMG400043868"/>
</dbReference>
<dbReference type="GO" id="GO:0009579">
    <property type="term" value="C:thylakoid"/>
    <property type="evidence" value="ECO:0000318"/>
    <property type="project" value="GO_Central"/>
</dbReference>
<organism evidence="3 4">
    <name type="scientific">Solanum tuberosum</name>
    <name type="common">Potato</name>
    <dbReference type="NCBI Taxonomy" id="4113"/>
    <lineage>
        <taxon>Eukaryota</taxon>
        <taxon>Viridiplantae</taxon>
        <taxon>Streptophyta</taxon>
        <taxon>Embryophyta</taxon>
        <taxon>Tracheophyta</taxon>
        <taxon>Spermatophyta</taxon>
        <taxon>Magnoliopsida</taxon>
        <taxon>eudicotyledons</taxon>
        <taxon>Gunneridae</taxon>
        <taxon>Pentapetalae</taxon>
        <taxon>asterids</taxon>
        <taxon>lamiids</taxon>
        <taxon>Solanales</taxon>
        <taxon>Solanaceae</taxon>
        <taxon>Solanoideae</taxon>
        <taxon>Solaneae</taxon>
        <taxon>Solanum</taxon>
    </lineage>
</organism>
<reference evidence="4" key="1">
    <citation type="journal article" date="2011" name="Nature">
        <title>Genome sequence and analysis of the tuber crop potato.</title>
        <authorList>
            <consortium name="The Potato Genome Sequencing Consortium"/>
        </authorList>
    </citation>
    <scope>NUCLEOTIDE SEQUENCE [LARGE SCALE GENOMIC DNA]</scope>
    <source>
        <strain evidence="4">cv. DM1-3 516 R44</strain>
    </source>
</reference>
<proteinExistence type="predicted"/>
<name>M1DTU3_SOLTU</name>